<feature type="transmembrane region" description="Helical" evidence="1">
    <location>
        <begin position="12"/>
        <end position="33"/>
    </location>
</feature>
<dbReference type="EMBL" id="FPJG01000006">
    <property type="protein sequence ID" value="SFW78323.1"/>
    <property type="molecule type" value="Genomic_DNA"/>
</dbReference>
<feature type="transmembrane region" description="Helical" evidence="1">
    <location>
        <begin position="102"/>
        <end position="120"/>
    </location>
</feature>
<keyword evidence="1" id="KW-0472">Membrane</keyword>
<keyword evidence="1" id="KW-0812">Transmembrane</keyword>
<feature type="transmembrane region" description="Helical" evidence="1">
    <location>
        <begin position="77"/>
        <end position="96"/>
    </location>
</feature>
<dbReference type="STRING" id="546364.SAMN04489730_4497"/>
<accession>A0A1K1S1U0</accession>
<dbReference type="RefSeq" id="WP_143168620.1">
    <property type="nucleotide sequence ID" value="NZ_FPJG01000006.1"/>
</dbReference>
<keyword evidence="1" id="KW-1133">Transmembrane helix</keyword>
<organism evidence="2 3">
    <name type="scientific">Amycolatopsis australiensis</name>
    <dbReference type="NCBI Taxonomy" id="546364"/>
    <lineage>
        <taxon>Bacteria</taxon>
        <taxon>Bacillati</taxon>
        <taxon>Actinomycetota</taxon>
        <taxon>Actinomycetes</taxon>
        <taxon>Pseudonocardiales</taxon>
        <taxon>Pseudonocardiaceae</taxon>
        <taxon>Amycolatopsis</taxon>
    </lineage>
</organism>
<proteinExistence type="predicted"/>
<dbReference type="OrthoDB" id="10003584at2"/>
<keyword evidence="3" id="KW-1185">Reference proteome</keyword>
<evidence type="ECO:0000313" key="2">
    <source>
        <dbReference type="EMBL" id="SFW78323.1"/>
    </source>
</evidence>
<feature type="transmembrane region" description="Helical" evidence="1">
    <location>
        <begin position="45"/>
        <end position="65"/>
    </location>
</feature>
<sequence>MSAQPRKALRSARIGMFVQSGLGIVTGVALLVLLGTSDVDDGELVALLAVSTVLALALFLCALLLPRRLAWVRIATIAIESVNVLAALWGLFASLVTGGAPSPAVVLPIVLSMLVLRPLLQPEVRDWFAGHRATAP</sequence>
<evidence type="ECO:0000313" key="3">
    <source>
        <dbReference type="Proteomes" id="UP000182740"/>
    </source>
</evidence>
<dbReference type="AlphaFoldDB" id="A0A1K1S1U0"/>
<protein>
    <submittedName>
        <fullName evidence="2">Uncharacterized protein</fullName>
    </submittedName>
</protein>
<name>A0A1K1S1U0_9PSEU</name>
<reference evidence="3" key="1">
    <citation type="submission" date="2016-11" db="EMBL/GenBank/DDBJ databases">
        <authorList>
            <person name="Varghese N."/>
            <person name="Submissions S."/>
        </authorList>
    </citation>
    <scope>NUCLEOTIDE SEQUENCE [LARGE SCALE GENOMIC DNA]</scope>
    <source>
        <strain evidence="3">DSM 44671</strain>
    </source>
</reference>
<gene>
    <name evidence="2" type="ORF">SAMN04489730_4497</name>
</gene>
<dbReference type="Proteomes" id="UP000182740">
    <property type="component" value="Unassembled WGS sequence"/>
</dbReference>
<evidence type="ECO:0000256" key="1">
    <source>
        <dbReference type="SAM" id="Phobius"/>
    </source>
</evidence>